<dbReference type="InterPro" id="IPR017990">
    <property type="entry name" value="Connexin_CS"/>
</dbReference>
<evidence type="ECO:0000256" key="8">
    <source>
        <dbReference type="ARBA" id="ARBA00023136"/>
    </source>
</evidence>
<dbReference type="AlphaFoldDB" id="H2ZD63"/>
<keyword evidence="4 9" id="KW-0812">Transmembrane</keyword>
<evidence type="ECO:0000256" key="2">
    <source>
        <dbReference type="ARBA" id="ARBA00004651"/>
    </source>
</evidence>
<keyword evidence="7 10" id="KW-1133">Transmembrane helix</keyword>
<dbReference type="InParanoid" id="H2ZD63"/>
<feature type="transmembrane region" description="Helical" evidence="10">
    <location>
        <begin position="182"/>
        <end position="207"/>
    </location>
</feature>
<dbReference type="PROSITE" id="PS00408">
    <property type="entry name" value="CONNEXINS_2"/>
    <property type="match status" value="1"/>
</dbReference>
<dbReference type="HOGENOM" id="CLU_1296960_0_0_1"/>
<evidence type="ECO:0000256" key="6">
    <source>
        <dbReference type="ARBA" id="ARBA00022949"/>
    </source>
</evidence>
<keyword evidence="13" id="KW-1185">Reference proteome</keyword>
<evidence type="ECO:0000313" key="12">
    <source>
        <dbReference type="Ensembl" id="ENSCSAVP00000015529.1"/>
    </source>
</evidence>
<evidence type="ECO:0000256" key="9">
    <source>
        <dbReference type="RuleBase" id="RU000630"/>
    </source>
</evidence>
<comment type="similarity">
    <text evidence="9">Belongs to the connexin family.</text>
</comment>
<reference evidence="12" key="2">
    <citation type="submission" date="2025-08" db="UniProtKB">
        <authorList>
            <consortium name="Ensembl"/>
        </authorList>
    </citation>
    <scope>IDENTIFICATION</scope>
</reference>
<keyword evidence="8 10" id="KW-0472">Membrane</keyword>
<feature type="transmembrane region" description="Helical" evidence="10">
    <location>
        <begin position="133"/>
        <end position="154"/>
    </location>
</feature>
<dbReference type="GO" id="GO:0005243">
    <property type="term" value="F:gap junction channel activity"/>
    <property type="evidence" value="ECO:0007669"/>
    <property type="project" value="TreeGrafter"/>
</dbReference>
<evidence type="ECO:0000256" key="10">
    <source>
        <dbReference type="SAM" id="Phobius"/>
    </source>
</evidence>
<evidence type="ECO:0000259" key="11">
    <source>
        <dbReference type="SMART" id="SM01089"/>
    </source>
</evidence>
<dbReference type="GO" id="GO:0007267">
    <property type="term" value="P:cell-cell signaling"/>
    <property type="evidence" value="ECO:0007669"/>
    <property type="project" value="TreeGrafter"/>
</dbReference>
<organism evidence="12 13">
    <name type="scientific">Ciona savignyi</name>
    <name type="common">Pacific transparent sea squirt</name>
    <dbReference type="NCBI Taxonomy" id="51511"/>
    <lineage>
        <taxon>Eukaryota</taxon>
        <taxon>Metazoa</taxon>
        <taxon>Chordata</taxon>
        <taxon>Tunicata</taxon>
        <taxon>Ascidiacea</taxon>
        <taxon>Phlebobranchia</taxon>
        <taxon>Cionidae</taxon>
        <taxon>Ciona</taxon>
    </lineage>
</organism>
<dbReference type="Gene3D" id="1.20.1440.80">
    <property type="entry name" value="Gap junction channel protein cysteine-rich domain"/>
    <property type="match status" value="1"/>
</dbReference>
<protein>
    <recommendedName>
        <fullName evidence="9">Gap junction protein</fullName>
    </recommendedName>
</protein>
<keyword evidence="5 9" id="KW-0303">Gap junction</keyword>
<dbReference type="PRINTS" id="PR00206">
    <property type="entry name" value="CONNEXIN"/>
</dbReference>
<evidence type="ECO:0000256" key="1">
    <source>
        <dbReference type="ARBA" id="ARBA00004610"/>
    </source>
</evidence>
<keyword evidence="6" id="KW-0965">Cell junction</keyword>
<evidence type="ECO:0000256" key="5">
    <source>
        <dbReference type="ARBA" id="ARBA00022868"/>
    </source>
</evidence>
<dbReference type="InterPro" id="IPR019570">
    <property type="entry name" value="Connexin_CCC"/>
</dbReference>
<sequence>MWLPSNGDEDYRQNDGNVVVDQNAFAVTDPMSLNQVQPGSDHPPYRLVANEYSGVFPSAPPEYPGIAFDPISKPWLTASRVSLAMDTIPLKGEKLASQKSMEPQEEKAKPKPLNLKYHIPTFAQHFRWYLANVFVRLSIEVGFVVMQVLLYGFYVPEMYKCSRWPCPNTVDCFISRPMEKTIFLWFMFLYSCICVLLNFVEFIYLIYAYAKKR</sequence>
<dbReference type="PANTHER" id="PTHR11984:SF53">
    <property type="entry name" value="GAP JUNCTION PROTEIN"/>
    <property type="match status" value="1"/>
</dbReference>
<comment type="subunit">
    <text evidence="9">A connexon is composed of a hexamer of connexins.</text>
</comment>
<comment type="subcellular location">
    <subcellularLocation>
        <location evidence="1">Cell junction</location>
        <location evidence="1">Gap junction</location>
    </subcellularLocation>
    <subcellularLocation>
        <location evidence="2 9">Cell membrane</location>
        <topology evidence="2 9">Multi-pass membrane protein</topology>
    </subcellularLocation>
</comment>
<evidence type="ECO:0000313" key="13">
    <source>
        <dbReference type="Proteomes" id="UP000007875"/>
    </source>
</evidence>
<accession>H2ZD63</accession>
<name>H2ZD63_CIOSA</name>
<feature type="domain" description="Connexin cysteine-rich" evidence="11">
    <location>
        <begin position="139"/>
        <end position="205"/>
    </location>
</feature>
<reference evidence="13" key="1">
    <citation type="submission" date="2003-08" db="EMBL/GenBank/DDBJ databases">
        <authorList>
            <person name="Birren B."/>
            <person name="Nusbaum C."/>
            <person name="Abebe A."/>
            <person name="Abouelleil A."/>
            <person name="Adekoya E."/>
            <person name="Ait-zahra M."/>
            <person name="Allen N."/>
            <person name="Allen T."/>
            <person name="An P."/>
            <person name="Anderson M."/>
            <person name="Anderson S."/>
            <person name="Arachchi H."/>
            <person name="Armbruster J."/>
            <person name="Bachantsang P."/>
            <person name="Baldwin J."/>
            <person name="Barry A."/>
            <person name="Bayul T."/>
            <person name="Blitshsteyn B."/>
            <person name="Bloom T."/>
            <person name="Blye J."/>
            <person name="Boguslavskiy L."/>
            <person name="Borowsky M."/>
            <person name="Boukhgalter B."/>
            <person name="Brunache A."/>
            <person name="Butler J."/>
            <person name="Calixte N."/>
            <person name="Calvo S."/>
            <person name="Camarata J."/>
            <person name="Campo K."/>
            <person name="Chang J."/>
            <person name="Cheshatsang Y."/>
            <person name="Citroen M."/>
            <person name="Collymore A."/>
            <person name="Considine T."/>
            <person name="Cook A."/>
            <person name="Cooke P."/>
            <person name="Corum B."/>
            <person name="Cuomo C."/>
            <person name="David R."/>
            <person name="Dawoe T."/>
            <person name="Degray S."/>
            <person name="Dodge S."/>
            <person name="Dooley K."/>
            <person name="Dorje P."/>
            <person name="Dorjee K."/>
            <person name="Dorris L."/>
            <person name="Duffey N."/>
            <person name="Dupes A."/>
            <person name="Elkins T."/>
            <person name="Engels R."/>
            <person name="Erickson J."/>
            <person name="Farina A."/>
            <person name="Faro S."/>
            <person name="Ferreira P."/>
            <person name="Fischer H."/>
            <person name="Fitzgerald M."/>
            <person name="Foley K."/>
            <person name="Gage D."/>
            <person name="Galagan J."/>
            <person name="Gearin G."/>
            <person name="Gnerre S."/>
            <person name="Gnirke A."/>
            <person name="Goyette A."/>
            <person name="Graham J."/>
            <person name="Grandbois E."/>
            <person name="Gyaltsen K."/>
            <person name="Hafez N."/>
            <person name="Hagopian D."/>
            <person name="Hagos B."/>
            <person name="Hall J."/>
            <person name="Hatcher B."/>
            <person name="Heller A."/>
            <person name="Higgins H."/>
            <person name="Honan T."/>
            <person name="Horn A."/>
            <person name="Houde N."/>
            <person name="Hughes L."/>
            <person name="Hulme W."/>
            <person name="Husby E."/>
            <person name="Iliev I."/>
            <person name="Jaffe D."/>
            <person name="Jones C."/>
            <person name="Kamal M."/>
            <person name="Kamat A."/>
            <person name="Kamvysselis M."/>
            <person name="Karlsson E."/>
            <person name="Kells C."/>
            <person name="Kieu A."/>
            <person name="Kisner P."/>
            <person name="Kodira C."/>
            <person name="Kulbokas E."/>
            <person name="Labutti K."/>
            <person name="Lama D."/>
            <person name="Landers T."/>
            <person name="Leger J."/>
            <person name="Levine S."/>
            <person name="Lewis D."/>
            <person name="Lewis T."/>
            <person name="Lindblad-toh K."/>
            <person name="Liu X."/>
            <person name="Lokyitsang T."/>
            <person name="Lokyitsang Y."/>
            <person name="Lucien O."/>
            <person name="Lui A."/>
            <person name="Ma L.J."/>
            <person name="Mabbitt R."/>
            <person name="Macdonald J."/>
            <person name="Maclean C."/>
            <person name="Major J."/>
            <person name="Manning J."/>
            <person name="Marabella R."/>
            <person name="Maru K."/>
            <person name="Matthews C."/>
            <person name="Mauceli E."/>
            <person name="Mccarthy M."/>
            <person name="Mcdonough S."/>
            <person name="Mcghee T."/>
            <person name="Meldrim J."/>
            <person name="Meneus L."/>
            <person name="Mesirov J."/>
            <person name="Mihalev A."/>
            <person name="Mihova T."/>
            <person name="Mikkelsen T."/>
            <person name="Mlenga V."/>
            <person name="Moru K."/>
            <person name="Mozes J."/>
            <person name="Mulrain L."/>
            <person name="Munson G."/>
            <person name="Naylor J."/>
            <person name="Newes C."/>
            <person name="Nguyen C."/>
            <person name="Nguyen N."/>
            <person name="Nguyen T."/>
            <person name="Nicol R."/>
            <person name="Nielsen C."/>
            <person name="Nizzari M."/>
            <person name="Norbu C."/>
            <person name="Norbu N."/>
            <person name="O'donnell P."/>
            <person name="Okoawo O."/>
            <person name="O'leary S."/>
            <person name="Omotosho B."/>
            <person name="O'neill K."/>
            <person name="Osman S."/>
            <person name="Parker S."/>
            <person name="Perrin D."/>
            <person name="Phunkhang P."/>
            <person name="Piqani B."/>
            <person name="Purcell S."/>
            <person name="Rachupka T."/>
            <person name="Ramasamy U."/>
            <person name="Rameau R."/>
            <person name="Ray V."/>
            <person name="Raymond C."/>
            <person name="Retta R."/>
            <person name="Richardson S."/>
            <person name="Rise C."/>
            <person name="Rodriguez J."/>
            <person name="Rogers J."/>
            <person name="Rogov P."/>
            <person name="Rutman M."/>
            <person name="Schupbach R."/>
            <person name="Seaman C."/>
            <person name="Settipalli S."/>
            <person name="Sharpe T."/>
            <person name="Sheridan J."/>
            <person name="Sherpa N."/>
            <person name="Shi J."/>
            <person name="Smirnov S."/>
            <person name="Smith C."/>
            <person name="Sougnez C."/>
            <person name="Spencer B."/>
            <person name="Stalker J."/>
            <person name="Stange-thomann N."/>
            <person name="Stavropoulos S."/>
            <person name="Stetson K."/>
            <person name="Stone C."/>
            <person name="Stone S."/>
            <person name="Stubbs M."/>
            <person name="Talamas J."/>
            <person name="Tchuinga P."/>
            <person name="Tenzing P."/>
            <person name="Tesfaye S."/>
            <person name="Theodore J."/>
            <person name="Thoulutsang Y."/>
            <person name="Topham K."/>
            <person name="Towey S."/>
            <person name="Tsamla T."/>
            <person name="Tsomo N."/>
            <person name="Vallee D."/>
            <person name="Vassiliev H."/>
            <person name="Venkataraman V."/>
            <person name="Vinson J."/>
            <person name="Vo A."/>
            <person name="Wade C."/>
            <person name="Wang S."/>
            <person name="Wangchuk T."/>
            <person name="Wangdi T."/>
            <person name="Whittaker C."/>
            <person name="Wilkinson J."/>
            <person name="Wu Y."/>
            <person name="Wyman D."/>
            <person name="Yadav S."/>
            <person name="Yang S."/>
            <person name="Yang X."/>
            <person name="Yeager S."/>
            <person name="Yee E."/>
            <person name="Young G."/>
            <person name="Zainoun J."/>
            <person name="Zembeck L."/>
            <person name="Zimmer A."/>
            <person name="Zody M."/>
            <person name="Lander E."/>
        </authorList>
    </citation>
    <scope>NUCLEOTIDE SEQUENCE [LARGE SCALE GENOMIC DNA]</scope>
</reference>
<evidence type="ECO:0000256" key="3">
    <source>
        <dbReference type="ARBA" id="ARBA00022475"/>
    </source>
</evidence>
<dbReference type="STRING" id="51511.ENSCSAVP00000015529"/>
<dbReference type="Pfam" id="PF00029">
    <property type="entry name" value="Connexin"/>
    <property type="match status" value="1"/>
</dbReference>
<proteinExistence type="inferred from homology"/>
<dbReference type="InterPro" id="IPR038359">
    <property type="entry name" value="Connexin_N_sf"/>
</dbReference>
<dbReference type="InterPro" id="IPR013092">
    <property type="entry name" value="Connexin_N"/>
</dbReference>
<comment type="function">
    <text evidence="9">One gap junction consists of a cluster of closely packed pairs of transmembrane channels, the connexons, through which materials of low MW diffuse from one cell to a neighboring cell.</text>
</comment>
<evidence type="ECO:0000256" key="4">
    <source>
        <dbReference type="ARBA" id="ARBA00022692"/>
    </source>
</evidence>
<keyword evidence="3" id="KW-1003">Cell membrane</keyword>
<dbReference type="Ensembl" id="ENSCSAVT00000015707.1">
    <property type="protein sequence ID" value="ENSCSAVP00000015529.1"/>
    <property type="gene ID" value="ENSCSAVG00000009114.1"/>
</dbReference>
<dbReference type="InterPro" id="IPR000500">
    <property type="entry name" value="Connexin"/>
</dbReference>
<dbReference type="PANTHER" id="PTHR11984">
    <property type="entry name" value="CONNEXIN"/>
    <property type="match status" value="1"/>
</dbReference>
<dbReference type="Proteomes" id="UP000007875">
    <property type="component" value="Unassembled WGS sequence"/>
</dbReference>
<reference evidence="12" key="3">
    <citation type="submission" date="2025-09" db="UniProtKB">
        <authorList>
            <consortium name="Ensembl"/>
        </authorList>
    </citation>
    <scope>IDENTIFICATION</scope>
</reference>
<dbReference type="GO" id="GO:0005922">
    <property type="term" value="C:connexin complex"/>
    <property type="evidence" value="ECO:0007669"/>
    <property type="project" value="InterPro"/>
</dbReference>
<dbReference type="SMART" id="SM01089">
    <property type="entry name" value="Connexin_CCC"/>
    <property type="match status" value="1"/>
</dbReference>
<dbReference type="GeneTree" id="ENSGT01150000286949"/>
<evidence type="ECO:0000256" key="7">
    <source>
        <dbReference type="ARBA" id="ARBA00022989"/>
    </source>
</evidence>